<feature type="chain" id="PRO_5045241585" evidence="1">
    <location>
        <begin position="23"/>
        <end position="170"/>
    </location>
</feature>
<name>A0ABQ1FJ37_9SPHN</name>
<keyword evidence="3" id="KW-1185">Reference proteome</keyword>
<reference evidence="3" key="1">
    <citation type="journal article" date="2019" name="Int. J. Syst. Evol. Microbiol.">
        <title>The Global Catalogue of Microorganisms (GCM) 10K type strain sequencing project: providing services to taxonomists for standard genome sequencing and annotation.</title>
        <authorList>
            <consortium name="The Broad Institute Genomics Platform"/>
            <consortium name="The Broad Institute Genome Sequencing Center for Infectious Disease"/>
            <person name="Wu L."/>
            <person name="Ma J."/>
        </authorList>
    </citation>
    <scope>NUCLEOTIDE SEQUENCE [LARGE SCALE GENOMIC DNA]</scope>
    <source>
        <strain evidence="3">CGMCC 1.15297</strain>
    </source>
</reference>
<keyword evidence="1" id="KW-0732">Signal</keyword>
<sequence>MRVSGVLYIALGAAIAGFPAAAQEDSRDPLAELRKCSGIAENDARLACYDRQARLLLSAEESGEIEIVDREKAEKARKDLFGFSGVKVPFFDEGEGVEEIESTITRVARVGRDGWLITIEDGNAVWRITDPPMRFNAPRVGDKVTIKRGALTSYFIEVRTQLGVKAKRVE</sequence>
<organism evidence="2 3">
    <name type="scientific">Blastomonas marina</name>
    <dbReference type="NCBI Taxonomy" id="1867408"/>
    <lineage>
        <taxon>Bacteria</taxon>
        <taxon>Pseudomonadati</taxon>
        <taxon>Pseudomonadota</taxon>
        <taxon>Alphaproteobacteria</taxon>
        <taxon>Sphingomonadales</taxon>
        <taxon>Sphingomonadaceae</taxon>
        <taxon>Blastomonas</taxon>
    </lineage>
</organism>
<dbReference type="EMBL" id="BMID01000001">
    <property type="protein sequence ID" value="GGA12920.1"/>
    <property type="molecule type" value="Genomic_DNA"/>
</dbReference>
<comment type="caution">
    <text evidence="2">The sequence shown here is derived from an EMBL/GenBank/DDBJ whole genome shotgun (WGS) entry which is preliminary data.</text>
</comment>
<gene>
    <name evidence="2" type="ORF">GCM10010923_24570</name>
</gene>
<evidence type="ECO:0000313" key="3">
    <source>
        <dbReference type="Proteomes" id="UP000603317"/>
    </source>
</evidence>
<feature type="signal peptide" evidence="1">
    <location>
        <begin position="1"/>
        <end position="22"/>
    </location>
</feature>
<evidence type="ECO:0000313" key="2">
    <source>
        <dbReference type="EMBL" id="GGA12920.1"/>
    </source>
</evidence>
<proteinExistence type="predicted"/>
<evidence type="ECO:0000256" key="1">
    <source>
        <dbReference type="SAM" id="SignalP"/>
    </source>
</evidence>
<dbReference type="RefSeq" id="WP_188642972.1">
    <property type="nucleotide sequence ID" value="NZ_BMID01000001.1"/>
</dbReference>
<dbReference type="Proteomes" id="UP000603317">
    <property type="component" value="Unassembled WGS sequence"/>
</dbReference>
<protein>
    <submittedName>
        <fullName evidence="2">Uncharacterized protein</fullName>
    </submittedName>
</protein>
<accession>A0ABQ1FJ37</accession>